<proteinExistence type="predicted"/>
<dbReference type="AlphaFoldDB" id="A0A5S6R4P1"/>
<dbReference type="STRING" id="70415.A0A5S6R4P1"/>
<reference evidence="4" key="1">
    <citation type="submission" date="2019-12" db="UniProtKB">
        <authorList>
            <consortium name="WormBaseParasite"/>
        </authorList>
    </citation>
    <scope>IDENTIFICATION</scope>
</reference>
<feature type="compositionally biased region" description="Polar residues" evidence="1">
    <location>
        <begin position="555"/>
        <end position="564"/>
    </location>
</feature>
<name>A0A5S6R4P1_TRIMR</name>
<feature type="compositionally biased region" description="Low complexity" evidence="1">
    <location>
        <begin position="586"/>
        <end position="623"/>
    </location>
</feature>
<evidence type="ECO:0000313" key="4">
    <source>
        <dbReference type="WBParaSite" id="TMUE_3000014279.1"/>
    </source>
</evidence>
<accession>A0A5S6R4P1</accession>
<dbReference type="WBParaSite" id="TMUE_3000014279.1">
    <property type="protein sequence ID" value="TMUE_3000014279.1"/>
    <property type="gene ID" value="WBGene00291666"/>
</dbReference>
<evidence type="ECO:0000313" key="3">
    <source>
        <dbReference type="Proteomes" id="UP000046395"/>
    </source>
</evidence>
<dbReference type="PROSITE" id="PS50835">
    <property type="entry name" value="IG_LIKE"/>
    <property type="match status" value="1"/>
</dbReference>
<keyword evidence="3" id="KW-1185">Reference proteome</keyword>
<organism evidence="3 4">
    <name type="scientific">Trichuris muris</name>
    <name type="common">Mouse whipworm</name>
    <dbReference type="NCBI Taxonomy" id="70415"/>
    <lineage>
        <taxon>Eukaryota</taxon>
        <taxon>Metazoa</taxon>
        <taxon>Ecdysozoa</taxon>
        <taxon>Nematoda</taxon>
        <taxon>Enoplea</taxon>
        <taxon>Dorylaimia</taxon>
        <taxon>Trichinellida</taxon>
        <taxon>Trichuridae</taxon>
        <taxon>Trichuris</taxon>
    </lineage>
</organism>
<dbReference type="Proteomes" id="UP000046395">
    <property type="component" value="Unassembled WGS sequence"/>
</dbReference>
<evidence type="ECO:0000256" key="1">
    <source>
        <dbReference type="SAM" id="MobiDB-lite"/>
    </source>
</evidence>
<dbReference type="InterPro" id="IPR007110">
    <property type="entry name" value="Ig-like_dom"/>
</dbReference>
<feature type="region of interest" description="Disordered" evidence="1">
    <location>
        <begin position="479"/>
        <end position="647"/>
    </location>
</feature>
<evidence type="ECO:0000259" key="2">
    <source>
        <dbReference type="PROSITE" id="PS50835"/>
    </source>
</evidence>
<protein>
    <submittedName>
        <fullName evidence="4">Ig-like domain-containing protein</fullName>
    </submittedName>
</protein>
<feature type="compositionally biased region" description="Polar residues" evidence="1">
    <location>
        <begin position="498"/>
        <end position="533"/>
    </location>
</feature>
<feature type="region of interest" description="Disordered" evidence="1">
    <location>
        <begin position="318"/>
        <end position="352"/>
    </location>
</feature>
<sequence>MSHNRYLLARCTTSQRLSNRNRIMSESAFEDCLFVISGTDVTSDDSVCNDSPRITTGYYLSHAGYAVPSYSPLLHHRPVNIEYVPVHRSTVCQNCCCSPAQFGGQVPQAYAHPVTPCAAIVGGLCTYATSSSVDQSHPQHPPPPIVYPPMLPPVFATPYSPGCCPHHGPCTNSVQPIPPFAGCSMDPSNVSKQKVLSRVESPMVSSSDTSSSVPFSETSSKVGKVTEDELATKEVASMNYDCVIPPEESLPLAFDSLRDGNQPITTKRYVTGAKLEREHGRTPLFGDTPSWWNQDGVAEPQSKLADTVAAQEIAEAISSSPDEVASPEEHPQSKQEPSVDNAARPEAPASSYKASVRMDIPFATASSKATAAFTIQFNDDQSTNMVAIEKETSRSYQPLFVPRAKSSTTKTKARKSKPVEEVSAKVPVNENVDEDDAISECGTYTVDEEHSYTKNKQPFDVELDDKNTLLKELIRISNGDPSVGERQRSTGTLRRATASKSGPSSPVTRRTNSASQIVHASRGPTSSQTTQNFRRSDGGRFSMRSKVTMSPGRSVASSSRNCATKGQEVRPETLAWLRRKEYNPLKSAGGTSAKGSTSSDTKVLNNRSKSFHASSRRSSASTKRQGDTGAKESGASLCAKSSSSSPSSLRGQVFVQLASLKKIQMLSVDLMTSASSLKEKIRDNAGNLVDVEEDGNEGTTATIDCPCPLSDVIKKLTVVDKTLKATQRLLTEFLSQPNYPIGGNESTV</sequence>
<feature type="domain" description="Ig-like" evidence="2">
    <location>
        <begin position="524"/>
        <end position="650"/>
    </location>
</feature>